<feature type="region of interest" description="Disordered" evidence="1">
    <location>
        <begin position="1"/>
        <end position="26"/>
    </location>
</feature>
<keyword evidence="3" id="KW-1185">Reference proteome</keyword>
<dbReference type="EMBL" id="FXUF01000001">
    <property type="protein sequence ID" value="SMP38380.1"/>
    <property type="molecule type" value="Genomic_DNA"/>
</dbReference>
<evidence type="ECO:0000313" key="2">
    <source>
        <dbReference type="EMBL" id="SMP38380.1"/>
    </source>
</evidence>
<protein>
    <submittedName>
        <fullName evidence="2">Uncharacterized protein</fullName>
    </submittedName>
</protein>
<accession>A0AA45WSK2</accession>
<evidence type="ECO:0000256" key="1">
    <source>
        <dbReference type="SAM" id="MobiDB-lite"/>
    </source>
</evidence>
<name>A0AA45WSK2_9CLOT</name>
<organism evidence="2 3">
    <name type="scientific">Anoxynatronum buryatiense</name>
    <dbReference type="NCBI Taxonomy" id="489973"/>
    <lineage>
        <taxon>Bacteria</taxon>
        <taxon>Bacillati</taxon>
        <taxon>Bacillota</taxon>
        <taxon>Clostridia</taxon>
        <taxon>Eubacteriales</taxon>
        <taxon>Clostridiaceae</taxon>
        <taxon>Anoxynatronum</taxon>
    </lineage>
</organism>
<dbReference type="Proteomes" id="UP001158066">
    <property type="component" value="Unassembled WGS sequence"/>
</dbReference>
<gene>
    <name evidence="2" type="ORF">SAMN06296020_10189</name>
</gene>
<dbReference type="AlphaFoldDB" id="A0AA45WSK2"/>
<reference evidence="2" key="1">
    <citation type="submission" date="2017-05" db="EMBL/GenBank/DDBJ databases">
        <authorList>
            <person name="Varghese N."/>
            <person name="Submissions S."/>
        </authorList>
    </citation>
    <scope>NUCLEOTIDE SEQUENCE</scope>
    <source>
        <strain evidence="2">Su22</strain>
    </source>
</reference>
<comment type="caution">
    <text evidence="2">The sequence shown here is derived from an EMBL/GenBank/DDBJ whole genome shotgun (WGS) entry which is preliminary data.</text>
</comment>
<evidence type="ECO:0000313" key="3">
    <source>
        <dbReference type="Proteomes" id="UP001158066"/>
    </source>
</evidence>
<proteinExistence type="predicted"/>
<feature type="region of interest" description="Disordered" evidence="1">
    <location>
        <begin position="140"/>
        <end position="161"/>
    </location>
</feature>
<sequence>MSNRHNHTHRQLDDEQHDLNAGDGRSHDHRLALTGKVTDFLADPAHRHLLSAQPLNLESLCAHVKVHACSYSTANPELIAISTAGFTVCEQGECYLFYNTSQPFDQIQLSLATQLCHYLLCHPLSHPHFFQVAHVLEQQSEQHPAQHPDQQSDQYPDQQSKQYPKNAAFQPLADDAAYFARHLINFHRQPCVEKCSSALSSQLDSF</sequence>
<feature type="compositionally biased region" description="Low complexity" evidence="1">
    <location>
        <begin position="148"/>
        <end position="161"/>
    </location>
</feature>
<dbReference type="RefSeq" id="WP_283407454.1">
    <property type="nucleotide sequence ID" value="NZ_FXUF01000001.1"/>
</dbReference>
<feature type="compositionally biased region" description="Basic and acidic residues" evidence="1">
    <location>
        <begin position="10"/>
        <end position="26"/>
    </location>
</feature>